<evidence type="ECO:0008006" key="3">
    <source>
        <dbReference type="Google" id="ProtNLM"/>
    </source>
</evidence>
<gene>
    <name evidence="1" type="ORF">EDD72_10829</name>
</gene>
<dbReference type="Gene3D" id="1.20.1260.10">
    <property type="match status" value="1"/>
</dbReference>
<reference evidence="1 2" key="1">
    <citation type="submission" date="2019-03" db="EMBL/GenBank/DDBJ databases">
        <title>Genomic Encyclopedia of Type Strains, Phase IV (KMG-IV): sequencing the most valuable type-strain genomes for metagenomic binning, comparative biology and taxonomic classification.</title>
        <authorList>
            <person name="Goeker M."/>
        </authorList>
    </citation>
    <scope>NUCLEOTIDE SEQUENCE [LARGE SCALE GENOMIC DNA]</scope>
    <source>
        <strain evidence="1 2">DSM 23802</strain>
    </source>
</reference>
<proteinExistence type="predicted"/>
<sequence length="62" mass="7247">MHQQLTQMELQSLRELINAHSLGYQKLQEYANQVTDPQIKQMLQQSAQSAQNTKQKLMSFLQ</sequence>
<dbReference type="AlphaFoldDB" id="A0A4R3KH04"/>
<evidence type="ECO:0000313" key="1">
    <source>
        <dbReference type="EMBL" id="TCS82540.1"/>
    </source>
</evidence>
<name>A0A4R3KH04_9BACI</name>
<dbReference type="Proteomes" id="UP000295788">
    <property type="component" value="Unassembled WGS sequence"/>
</dbReference>
<dbReference type="RefSeq" id="WP_132768581.1">
    <property type="nucleotide sequence ID" value="NZ_SMAB01000008.1"/>
</dbReference>
<protein>
    <recommendedName>
        <fullName evidence="3">Coat F domain-containing protein</fullName>
    </recommendedName>
</protein>
<comment type="caution">
    <text evidence="1">The sequence shown here is derived from an EMBL/GenBank/DDBJ whole genome shotgun (WGS) entry which is preliminary data.</text>
</comment>
<keyword evidence="2" id="KW-1185">Reference proteome</keyword>
<evidence type="ECO:0000313" key="2">
    <source>
        <dbReference type="Proteomes" id="UP000295788"/>
    </source>
</evidence>
<dbReference type="OrthoDB" id="1707820at2"/>
<organism evidence="1 2">
    <name type="scientific">Tepidibacillus fermentans</name>
    <dbReference type="NCBI Taxonomy" id="1281767"/>
    <lineage>
        <taxon>Bacteria</taxon>
        <taxon>Bacillati</taxon>
        <taxon>Bacillota</taxon>
        <taxon>Bacilli</taxon>
        <taxon>Bacillales</taxon>
        <taxon>Bacillaceae</taxon>
        <taxon>Tepidibacillus</taxon>
    </lineage>
</organism>
<dbReference type="EMBL" id="SMAB01000008">
    <property type="protein sequence ID" value="TCS82540.1"/>
    <property type="molecule type" value="Genomic_DNA"/>
</dbReference>
<dbReference type="InterPro" id="IPR012347">
    <property type="entry name" value="Ferritin-like"/>
</dbReference>
<accession>A0A4R3KH04</accession>